<organism evidence="2">
    <name type="scientific">Mytilinidion resinicola</name>
    <dbReference type="NCBI Taxonomy" id="574789"/>
    <lineage>
        <taxon>Eukaryota</taxon>
        <taxon>Fungi</taxon>
        <taxon>Dikarya</taxon>
        <taxon>Ascomycota</taxon>
        <taxon>Pezizomycotina</taxon>
        <taxon>Dothideomycetes</taxon>
        <taxon>Pleosporomycetidae</taxon>
        <taxon>Mytilinidiales</taxon>
        <taxon>Mytilinidiaceae</taxon>
        <taxon>Mytilinidion</taxon>
    </lineage>
</organism>
<feature type="region of interest" description="Disordered" evidence="1">
    <location>
        <begin position="116"/>
        <end position="167"/>
    </location>
</feature>
<feature type="non-terminal residue" evidence="2">
    <location>
        <position position="1"/>
    </location>
</feature>
<gene>
    <name evidence="2 4" type="ORF">BDZ99DRAFT_382489</name>
</gene>
<dbReference type="EMBL" id="MU003696">
    <property type="protein sequence ID" value="KAF2813431.1"/>
    <property type="molecule type" value="Genomic_DNA"/>
</dbReference>
<evidence type="ECO:0000313" key="2">
    <source>
        <dbReference type="EMBL" id="KAF2813431.1"/>
    </source>
</evidence>
<protein>
    <submittedName>
        <fullName evidence="2 4">Uncharacterized protein</fullName>
    </submittedName>
</protein>
<feature type="region of interest" description="Disordered" evidence="1">
    <location>
        <begin position="1"/>
        <end position="21"/>
    </location>
</feature>
<dbReference type="RefSeq" id="XP_033580395.1">
    <property type="nucleotide sequence ID" value="XM_033715280.1"/>
</dbReference>
<reference evidence="2 4" key="1">
    <citation type="journal article" date="2020" name="Stud. Mycol.">
        <title>101 Dothideomycetes genomes: a test case for predicting lifestyles and emergence of pathogens.</title>
        <authorList>
            <person name="Haridas S."/>
            <person name="Albert R."/>
            <person name="Binder M."/>
            <person name="Bloem J."/>
            <person name="Labutti K."/>
            <person name="Salamov A."/>
            <person name="Andreopoulos B."/>
            <person name="Baker S."/>
            <person name="Barry K."/>
            <person name="Bills G."/>
            <person name="Bluhm B."/>
            <person name="Cannon C."/>
            <person name="Castanera R."/>
            <person name="Culley D."/>
            <person name="Daum C."/>
            <person name="Ezra D."/>
            <person name="Gonzalez J."/>
            <person name="Henrissat B."/>
            <person name="Kuo A."/>
            <person name="Liang C."/>
            <person name="Lipzen A."/>
            <person name="Lutzoni F."/>
            <person name="Magnuson J."/>
            <person name="Mondo S."/>
            <person name="Nolan M."/>
            <person name="Ohm R."/>
            <person name="Pangilinan J."/>
            <person name="Park H.-J."/>
            <person name="Ramirez L."/>
            <person name="Alfaro M."/>
            <person name="Sun H."/>
            <person name="Tritt A."/>
            <person name="Yoshinaga Y."/>
            <person name="Zwiers L.-H."/>
            <person name="Turgeon B."/>
            <person name="Goodwin S."/>
            <person name="Spatafora J."/>
            <person name="Crous P."/>
            <person name="Grigoriev I."/>
        </authorList>
    </citation>
    <scope>NUCLEOTIDE SEQUENCE</scope>
    <source>
        <strain evidence="2 4">CBS 304.34</strain>
    </source>
</reference>
<dbReference type="OrthoDB" id="441210at2759"/>
<evidence type="ECO:0000313" key="4">
    <source>
        <dbReference type="RefSeq" id="XP_033580395.1"/>
    </source>
</evidence>
<accession>A0A6A6YX95</accession>
<reference evidence="4" key="2">
    <citation type="submission" date="2020-04" db="EMBL/GenBank/DDBJ databases">
        <authorList>
            <consortium name="NCBI Genome Project"/>
        </authorList>
    </citation>
    <scope>NUCLEOTIDE SEQUENCE</scope>
    <source>
        <strain evidence="4">CBS 304.34</strain>
    </source>
</reference>
<feature type="region of interest" description="Disordered" evidence="1">
    <location>
        <begin position="71"/>
        <end position="91"/>
    </location>
</feature>
<dbReference type="Proteomes" id="UP000504636">
    <property type="component" value="Unplaced"/>
</dbReference>
<sequence length="167" mass="18255">QAEQKNLEQKNHELVEAFREKSKTQQQIQKLYQSLKAQVMASHVATAATDEAEHTIHTSRRDLFVDRIPGTRKSAPISTTPSQHRSRLPVAHSGARNNVFLGGESSQQFGNAMNSQTLHDLNSNGGGPSGYRFSNGLKSSSRQSGGLRRTAAANLHRGTASQNLPVR</sequence>
<dbReference type="GeneID" id="54456173"/>
<dbReference type="AlphaFoldDB" id="A0A6A6YX95"/>
<keyword evidence="3" id="KW-1185">Reference proteome</keyword>
<proteinExistence type="predicted"/>
<name>A0A6A6YX95_9PEZI</name>
<reference evidence="4" key="3">
    <citation type="submission" date="2025-04" db="UniProtKB">
        <authorList>
            <consortium name="RefSeq"/>
        </authorList>
    </citation>
    <scope>IDENTIFICATION</scope>
    <source>
        <strain evidence="4">CBS 304.34</strain>
    </source>
</reference>
<evidence type="ECO:0000313" key="3">
    <source>
        <dbReference type="Proteomes" id="UP000504636"/>
    </source>
</evidence>
<evidence type="ECO:0000256" key="1">
    <source>
        <dbReference type="SAM" id="MobiDB-lite"/>
    </source>
</evidence>